<keyword evidence="2" id="KW-0472">Membrane</keyword>
<protein>
    <submittedName>
        <fullName evidence="5">DUF3367 domain-containing protein</fullName>
    </submittedName>
</protein>
<dbReference type="InterPro" id="IPR021798">
    <property type="entry name" value="AftD_N"/>
</dbReference>
<dbReference type="AlphaFoldDB" id="A0A5C5UMK2"/>
<evidence type="ECO:0000313" key="6">
    <source>
        <dbReference type="Proteomes" id="UP000320791"/>
    </source>
</evidence>
<name>A0A5C5UMK2_9CORY</name>
<feature type="transmembrane region" description="Helical" evidence="2">
    <location>
        <begin position="900"/>
        <end position="918"/>
    </location>
</feature>
<keyword evidence="3" id="KW-0732">Signal</keyword>
<dbReference type="Proteomes" id="UP000320791">
    <property type="component" value="Unassembled WGS sequence"/>
</dbReference>
<proteinExistence type="predicted"/>
<feature type="domain" description="Alpha-(1-&gt;3)-arabinofuranosyltransferase N-terminal GT-C" evidence="4">
    <location>
        <begin position="9"/>
        <end position="468"/>
    </location>
</feature>
<sequence>MHRVGWALLTLLCFVQSPGLTAADTKHDLAANPARFLAGALSAWSDTFPLGQVQNQAYGYLFPQGLFFLLTDPLPDWVAQRLWWSLTLCIGWSGFLKLAETLDTGTPLARACGAAAFVLSPHTLTTLGAISSETWPSMLAPWVVVGVLGRNPWVSTLAVACMGAVNATATVAACVPAAVVALWQRRFWVWIPWALVSIWWLVPLFVLGKYAPPFTDYIENAAVTTRWLNLTEVLRGTTSWTPYVSTERIAGHQLVVSAEWALITCAVAGLGMFGLRRIHPVWRTMFLLGVLILAGSVHASTLLDGPLVALRNIHKFDVVLRLPLCLGIAALPLAVRWATRRDAALSVSVLCIAVSLAPGFRLLPEGSYPRVPEYWRQAAAWLNQNAQHTRTMILPSAQFARFTWGNTRDEPLQPLLDVPWVVRDAIPLVPPEAIRGLDGIDSVSDPFAAARRLGVGIVVIRKDLLGKHELPDYQDHEVHEFDEVDIVVLDRDADMMVTDTAPTKVAGGGEILALLDQIGGYQPRELVSENAEIVTDTPMHVERNFGRVDGNVSAPLPKEAQVRDYESAGPRTVLETSGPKITASSAGDSIHQLGWADPARSVSAAVDKQESTAWFPVGKGWIALHGEFRDPVVKLRGTRRMEVIVNGKAEILRAGETEHIQLLGDISTVRVDVAYGGIAEFSIAGEETTHRVVVPDTSPDVQQFVFQRIFVPTGMLLRRFTAPRDMEVRLECEYPITLDRAEHECGSTIRLQRGKHDLATHSEWVSLTTPGFSPSPGPRLLVTGRAFNPGMRAYLGDAELTPTRIDAATQAFELPRGDASDVRFEFAGDRPYRYGLIGGGVAALSVLAGLRYRRRPLALPTIPWRHSSWLWVFSAVVSGVAAGPVGAVSAVAGSLSRNRYFTLVGIGMAGLWLAHAPWPELGYAGDRGFLAWACCVSLGALTPAHLPAWKFRWPRRR</sequence>
<keyword evidence="2" id="KW-0812">Transmembrane</keyword>
<dbReference type="Pfam" id="PF11847">
    <property type="entry name" value="GT-C_AftD"/>
    <property type="match status" value="2"/>
</dbReference>
<feature type="transmembrane region" description="Helical" evidence="2">
    <location>
        <begin position="285"/>
        <end position="303"/>
    </location>
</feature>
<dbReference type="EMBL" id="VOHM01000008">
    <property type="protein sequence ID" value="TWT26620.1"/>
    <property type="molecule type" value="Genomic_DNA"/>
</dbReference>
<feature type="chain" id="PRO_5022763472" evidence="3">
    <location>
        <begin position="23"/>
        <end position="957"/>
    </location>
</feature>
<organism evidence="5 6">
    <name type="scientific">Corynebacterium canis</name>
    <dbReference type="NCBI Taxonomy" id="679663"/>
    <lineage>
        <taxon>Bacteria</taxon>
        <taxon>Bacillati</taxon>
        <taxon>Actinomycetota</taxon>
        <taxon>Actinomycetes</taxon>
        <taxon>Mycobacteriales</taxon>
        <taxon>Corynebacteriaceae</taxon>
        <taxon>Corynebacterium</taxon>
    </lineage>
</organism>
<dbReference type="RefSeq" id="WP_146324064.1">
    <property type="nucleotide sequence ID" value="NZ_BAABLR010000024.1"/>
</dbReference>
<feature type="transmembrane region" description="Helical" evidence="2">
    <location>
        <begin position="187"/>
        <end position="207"/>
    </location>
</feature>
<feature type="transmembrane region" description="Helical" evidence="2">
    <location>
        <begin position="249"/>
        <end position="273"/>
    </location>
</feature>
<accession>A0A5C5UMK2</accession>
<dbReference type="OrthoDB" id="5242711at2"/>
<feature type="signal peptide" evidence="3">
    <location>
        <begin position="1"/>
        <end position="22"/>
    </location>
</feature>
<feature type="region of interest" description="Disordered" evidence="1">
    <location>
        <begin position="566"/>
        <end position="585"/>
    </location>
</feature>
<feature type="transmembrane region" description="Helical" evidence="2">
    <location>
        <begin position="870"/>
        <end position="893"/>
    </location>
</feature>
<evidence type="ECO:0000313" key="5">
    <source>
        <dbReference type="EMBL" id="TWT26620.1"/>
    </source>
</evidence>
<evidence type="ECO:0000256" key="1">
    <source>
        <dbReference type="SAM" id="MobiDB-lite"/>
    </source>
</evidence>
<evidence type="ECO:0000256" key="3">
    <source>
        <dbReference type="SAM" id="SignalP"/>
    </source>
</evidence>
<keyword evidence="6" id="KW-1185">Reference proteome</keyword>
<evidence type="ECO:0000259" key="4">
    <source>
        <dbReference type="Pfam" id="PF11847"/>
    </source>
</evidence>
<feature type="domain" description="Alpha-(1-&gt;3)-arabinofuranosyltransferase N-terminal GT-C" evidence="4">
    <location>
        <begin position="480"/>
        <end position="565"/>
    </location>
</feature>
<keyword evidence="2" id="KW-1133">Transmembrane helix</keyword>
<comment type="caution">
    <text evidence="5">The sequence shown here is derived from an EMBL/GenBank/DDBJ whole genome shotgun (WGS) entry which is preliminary data.</text>
</comment>
<feature type="transmembrane region" description="Helical" evidence="2">
    <location>
        <begin position="930"/>
        <end position="949"/>
    </location>
</feature>
<dbReference type="GO" id="GO:0016740">
    <property type="term" value="F:transferase activity"/>
    <property type="evidence" value="ECO:0007669"/>
    <property type="project" value="InterPro"/>
</dbReference>
<feature type="transmembrane region" description="Helical" evidence="2">
    <location>
        <begin position="318"/>
        <end position="338"/>
    </location>
</feature>
<evidence type="ECO:0000256" key="2">
    <source>
        <dbReference type="SAM" id="Phobius"/>
    </source>
</evidence>
<reference evidence="5 6" key="1">
    <citation type="submission" date="2019-08" db="EMBL/GenBank/DDBJ databases">
        <authorList>
            <person name="Lei W."/>
        </authorList>
    </citation>
    <scope>NUCLEOTIDE SEQUENCE [LARGE SCALE GENOMIC DNA]</scope>
    <source>
        <strain evidence="5 6">CCUG 58627</strain>
    </source>
</reference>
<gene>
    <name evidence="5" type="ORF">FRX94_05170</name>
</gene>
<feature type="transmembrane region" description="Helical" evidence="2">
    <location>
        <begin position="152"/>
        <end position="175"/>
    </location>
</feature>